<dbReference type="SUPFAM" id="SSF56935">
    <property type="entry name" value="Porins"/>
    <property type="match status" value="1"/>
</dbReference>
<feature type="region of interest" description="Disordered" evidence="1">
    <location>
        <begin position="923"/>
        <end position="949"/>
    </location>
</feature>
<evidence type="ECO:0000256" key="1">
    <source>
        <dbReference type="SAM" id="MobiDB-lite"/>
    </source>
</evidence>
<dbReference type="RefSeq" id="WP_134436286.1">
    <property type="nucleotide sequence ID" value="NZ_SOML01000005.1"/>
</dbReference>
<gene>
    <name evidence="4" type="ORF">E2605_09600</name>
</gene>
<proteinExistence type="predicted"/>
<dbReference type="InterPro" id="IPR008969">
    <property type="entry name" value="CarboxyPept-like_regulatory"/>
</dbReference>
<evidence type="ECO:0000256" key="2">
    <source>
        <dbReference type="SAM" id="SignalP"/>
    </source>
</evidence>
<dbReference type="Pfam" id="PF13620">
    <property type="entry name" value="CarboxypepD_reg"/>
    <property type="match status" value="1"/>
</dbReference>
<sequence>MGKSIFATILLCLLGITVNAQSNFRISGTVYDNSNKEPIGQAGIRILSASDNTYVSGTSTLDNGRFSASVKPGKYIVNVTFLGYKQVFINADASKKTVALGDIMLKDDGILLGEAVVTAKAAEIAIKGDTVEYNADSYKVQQSAVVEDLLKKMPGAEVDSEGKITINGKEITKILVDGKEFFSSDPKMASKNLPASMVDKLQVLDRKSDMAQMTGFDDGEEETVINLTVKKGMKQGLFGNASAGMGNKDRYGASGIVNYMLNDNQFTVIGGSNNTNNEGFSDNVGGSFRGLRQGGLSFGGNNGITKSATGGFNFAITSSDKMKWGGNIRYGNTNNDANSSQHSETYMSDSIKAIRGNRFSESSGWGSNKSNNFSTDLRFEWTPDSVTKIIFTPNIQFGNNRSDVYTDARTWDALDTLNVSNSSYFNDGTSRSASARLQVSRELGKKGRVLSVSLTGGFNDLDSDGAEWSKTIYPSKNDSVAIIDRKTDLKNKGHNWRGYISYVEPIGRNNFIQLNYSYRKNYSESDKKGLNLDDNDQYTIIDTTATKKLENNFVNQEIGLNFKAVRPKYNYTIGVALQPSSSKSWTITPTDKSYVANDVLNFSPVAQFNYLWSKRHNLRLDYDGSTTQPSTTQLSNVRDESDPLSITYGNPDLKPSFSNRFRIRFQNFNPEKSSALMMFGGFTISSNDIVQKSFNLENGTKETTYDNINGNWNAQLRVIYNTPLKNKKFSVNSMSFGAFTNDNGYSDGVKNTAKTVRFAESLGLRFRTDILSHLTDNGSLEVGLRGNVNYQNTQNSLTGQQDREIISYGGTFNTNAYLPYGISIDTDLTYSANNSTGSTYKLNEWMWNASVSKDFGINIKKKSYGTGTLKLNFYDILQQRTNISQTANTRGYTETITSTLPAYFMASFIYKFQIFKGGAKMSDMDRGDFPPGGPGGRPGGGFRGRPPGM</sequence>
<feature type="compositionally biased region" description="Gly residues" evidence="1">
    <location>
        <begin position="934"/>
        <end position="943"/>
    </location>
</feature>
<reference evidence="4 5" key="1">
    <citation type="submission" date="2019-03" db="EMBL/GenBank/DDBJ databases">
        <title>San Antonio Military Medical Center submission to MRSN (WRAIR), pending publication.</title>
        <authorList>
            <person name="Blyth D.M."/>
            <person name="Mccarthy S.L."/>
            <person name="Schall S.E."/>
            <person name="Stam J.A."/>
            <person name="Ong A.C."/>
            <person name="Mcgann P.T."/>
        </authorList>
    </citation>
    <scope>NUCLEOTIDE SEQUENCE [LARGE SCALE GENOMIC DNA]</scope>
    <source>
        <strain evidence="4 5">MRSN571793</strain>
    </source>
</reference>
<evidence type="ECO:0000259" key="3">
    <source>
        <dbReference type="Pfam" id="PF14905"/>
    </source>
</evidence>
<evidence type="ECO:0000313" key="4">
    <source>
        <dbReference type="EMBL" id="TFD96415.1"/>
    </source>
</evidence>
<dbReference type="InterPro" id="IPR041700">
    <property type="entry name" value="OMP_b-brl_3"/>
</dbReference>
<feature type="chain" id="PRO_5021195435" evidence="2">
    <location>
        <begin position="21"/>
        <end position="949"/>
    </location>
</feature>
<dbReference type="SUPFAM" id="SSF49464">
    <property type="entry name" value="Carboxypeptidase regulatory domain-like"/>
    <property type="match status" value="1"/>
</dbReference>
<dbReference type="AlphaFoldDB" id="A0A4Y8L140"/>
<dbReference type="Pfam" id="PF14905">
    <property type="entry name" value="OMP_b-brl_3"/>
    <property type="match status" value="1"/>
</dbReference>
<dbReference type="OrthoDB" id="603275at2"/>
<comment type="caution">
    <text evidence="4">The sequence shown here is derived from an EMBL/GenBank/DDBJ whole genome shotgun (WGS) entry which is preliminary data.</text>
</comment>
<keyword evidence="4" id="KW-0675">Receptor</keyword>
<name>A0A4Y8L140_9BACT</name>
<protein>
    <submittedName>
        <fullName evidence="4">TonB-dependent receptor</fullName>
    </submittedName>
</protein>
<dbReference type="STRING" id="1121485.GCA_000426485_02273"/>
<dbReference type="Gene3D" id="2.60.40.1120">
    <property type="entry name" value="Carboxypeptidase-like, regulatory domain"/>
    <property type="match status" value="1"/>
</dbReference>
<keyword evidence="5" id="KW-1185">Reference proteome</keyword>
<feature type="signal peptide" evidence="2">
    <location>
        <begin position="1"/>
        <end position="20"/>
    </location>
</feature>
<dbReference type="Proteomes" id="UP000297861">
    <property type="component" value="Unassembled WGS sequence"/>
</dbReference>
<dbReference type="EMBL" id="SOML01000005">
    <property type="protein sequence ID" value="TFD96415.1"/>
    <property type="molecule type" value="Genomic_DNA"/>
</dbReference>
<evidence type="ECO:0000313" key="5">
    <source>
        <dbReference type="Proteomes" id="UP000297861"/>
    </source>
</evidence>
<feature type="domain" description="Outer membrane protein beta-barrel" evidence="3">
    <location>
        <begin position="442"/>
        <end position="752"/>
    </location>
</feature>
<keyword evidence="2" id="KW-0732">Signal</keyword>
<organism evidence="4 5">
    <name type="scientific">Dysgonomonas capnocytophagoides</name>
    <dbReference type="NCBI Taxonomy" id="45254"/>
    <lineage>
        <taxon>Bacteria</taxon>
        <taxon>Pseudomonadati</taxon>
        <taxon>Bacteroidota</taxon>
        <taxon>Bacteroidia</taxon>
        <taxon>Bacteroidales</taxon>
        <taxon>Dysgonomonadaceae</taxon>
        <taxon>Dysgonomonas</taxon>
    </lineage>
</organism>
<accession>A0A4Y8L140</accession>